<evidence type="ECO:0000259" key="11">
    <source>
        <dbReference type="Pfam" id="PF05922"/>
    </source>
</evidence>
<dbReference type="PROSITE" id="PS51892">
    <property type="entry name" value="SUBTILASE"/>
    <property type="match status" value="1"/>
</dbReference>
<gene>
    <name evidence="12" type="ORF">BMF94_5788</name>
</gene>
<feature type="active site" description="Charge relay system" evidence="5">
    <location>
        <position position="236"/>
    </location>
</feature>
<evidence type="ECO:0000256" key="1">
    <source>
        <dbReference type="ARBA" id="ARBA00011073"/>
    </source>
</evidence>
<dbReference type="PANTHER" id="PTHR43806:SF11">
    <property type="entry name" value="CEREVISIN-RELATED"/>
    <property type="match status" value="1"/>
</dbReference>
<evidence type="ECO:0000256" key="2">
    <source>
        <dbReference type="ARBA" id="ARBA00022670"/>
    </source>
</evidence>
<dbReference type="Proteomes" id="UP000237144">
    <property type="component" value="Unassembled WGS sequence"/>
</dbReference>
<dbReference type="InterPro" id="IPR036852">
    <property type="entry name" value="Peptidase_S8/S53_dom_sf"/>
</dbReference>
<comment type="caution">
    <text evidence="12">The sequence shown here is derived from an EMBL/GenBank/DDBJ whole genome shotgun (WGS) entry which is preliminary data.</text>
</comment>
<dbReference type="InterPro" id="IPR023827">
    <property type="entry name" value="Peptidase_S8_Asp-AS"/>
</dbReference>
<reference evidence="12 13" key="1">
    <citation type="journal article" date="2018" name="Front. Microbiol.">
        <title>Prospects for Fungal Bioremediation of Acidic Radioactive Waste Sites: Characterization and Genome Sequence of Rhodotorula taiwanensis MD1149.</title>
        <authorList>
            <person name="Tkavc R."/>
            <person name="Matrosova V.Y."/>
            <person name="Grichenko O.E."/>
            <person name="Gostincar C."/>
            <person name="Volpe R.P."/>
            <person name="Klimenkova P."/>
            <person name="Gaidamakova E.K."/>
            <person name="Zhou C.E."/>
            <person name="Stewart B.J."/>
            <person name="Lyman M.G."/>
            <person name="Malfatti S.A."/>
            <person name="Rubinfeld B."/>
            <person name="Courtot M."/>
            <person name="Singh J."/>
            <person name="Dalgard C.L."/>
            <person name="Hamilton T."/>
            <person name="Frey K.G."/>
            <person name="Gunde-Cimerman N."/>
            <person name="Dugan L."/>
            <person name="Daly M.J."/>
        </authorList>
    </citation>
    <scope>NUCLEOTIDE SEQUENCE [LARGE SCALE GENOMIC DNA]</scope>
    <source>
        <strain evidence="12 13">MD1149</strain>
    </source>
</reference>
<dbReference type="Pfam" id="PF00082">
    <property type="entry name" value="Peptidase_S8"/>
    <property type="match status" value="1"/>
</dbReference>
<protein>
    <recommendedName>
        <fullName evidence="14">Peptidase S8/S53 domain-containing protein</fullName>
    </recommendedName>
</protein>
<dbReference type="InterPro" id="IPR000209">
    <property type="entry name" value="Peptidase_S8/S53_dom"/>
</dbReference>
<dbReference type="OrthoDB" id="206201at2759"/>
<dbReference type="EMBL" id="PJQD01000085">
    <property type="protein sequence ID" value="POY71475.1"/>
    <property type="molecule type" value="Genomic_DNA"/>
</dbReference>
<feature type="chain" id="PRO_5015784692" description="Peptidase S8/S53 domain-containing protein" evidence="9">
    <location>
        <begin position="23"/>
        <end position="580"/>
    </location>
</feature>
<feature type="domain" description="Peptidase S8/S53" evidence="10">
    <location>
        <begin position="203"/>
        <end position="446"/>
    </location>
</feature>
<keyword evidence="13" id="KW-1185">Reference proteome</keyword>
<dbReference type="InterPro" id="IPR022398">
    <property type="entry name" value="Peptidase_S8_His-AS"/>
</dbReference>
<evidence type="ECO:0000256" key="8">
    <source>
        <dbReference type="SAM" id="MobiDB-lite"/>
    </source>
</evidence>
<evidence type="ECO:0000313" key="12">
    <source>
        <dbReference type="EMBL" id="POY71475.1"/>
    </source>
</evidence>
<dbReference type="GO" id="GO:0004252">
    <property type="term" value="F:serine-type endopeptidase activity"/>
    <property type="evidence" value="ECO:0007669"/>
    <property type="project" value="UniProtKB-UniRule"/>
</dbReference>
<dbReference type="SUPFAM" id="SSF54897">
    <property type="entry name" value="Protease propeptides/inhibitors"/>
    <property type="match status" value="1"/>
</dbReference>
<evidence type="ECO:0000256" key="3">
    <source>
        <dbReference type="ARBA" id="ARBA00022801"/>
    </source>
</evidence>
<evidence type="ECO:0000256" key="7">
    <source>
        <dbReference type="SAM" id="Coils"/>
    </source>
</evidence>
<dbReference type="PROSITE" id="PS00136">
    <property type="entry name" value="SUBTILASE_ASP"/>
    <property type="match status" value="1"/>
</dbReference>
<evidence type="ECO:0000256" key="4">
    <source>
        <dbReference type="ARBA" id="ARBA00022825"/>
    </source>
</evidence>
<keyword evidence="9" id="KW-0732">Signal</keyword>
<evidence type="ECO:0000256" key="6">
    <source>
        <dbReference type="RuleBase" id="RU003355"/>
    </source>
</evidence>
<feature type="region of interest" description="Disordered" evidence="8">
    <location>
        <begin position="506"/>
        <end position="527"/>
    </location>
</feature>
<dbReference type="InterPro" id="IPR037045">
    <property type="entry name" value="S8pro/Inhibitor_I9_sf"/>
</dbReference>
<dbReference type="PRINTS" id="PR00723">
    <property type="entry name" value="SUBTILISIN"/>
</dbReference>
<dbReference type="Gene3D" id="3.30.70.80">
    <property type="entry name" value="Peptidase S8 propeptide/proteinase inhibitor I9"/>
    <property type="match status" value="1"/>
</dbReference>
<dbReference type="AlphaFoldDB" id="A0A2S5B406"/>
<comment type="similarity">
    <text evidence="1 5 6">Belongs to the peptidase S8 family.</text>
</comment>
<keyword evidence="4 5" id="KW-0720">Serine protease</keyword>
<keyword evidence="2 5" id="KW-0645">Protease</keyword>
<dbReference type="STRING" id="741276.A0A2S5B406"/>
<organism evidence="12 13">
    <name type="scientific">Rhodotorula taiwanensis</name>
    <dbReference type="NCBI Taxonomy" id="741276"/>
    <lineage>
        <taxon>Eukaryota</taxon>
        <taxon>Fungi</taxon>
        <taxon>Dikarya</taxon>
        <taxon>Basidiomycota</taxon>
        <taxon>Pucciniomycotina</taxon>
        <taxon>Microbotryomycetes</taxon>
        <taxon>Sporidiobolales</taxon>
        <taxon>Sporidiobolaceae</taxon>
        <taxon>Rhodotorula</taxon>
    </lineage>
</organism>
<feature type="signal peptide" evidence="9">
    <location>
        <begin position="1"/>
        <end position="22"/>
    </location>
</feature>
<feature type="domain" description="Inhibitor I9" evidence="11">
    <location>
        <begin position="60"/>
        <end position="161"/>
    </location>
</feature>
<feature type="coiled-coil region" evidence="7">
    <location>
        <begin position="547"/>
        <end position="578"/>
    </location>
</feature>
<name>A0A2S5B406_9BASI</name>
<dbReference type="InterPro" id="IPR034193">
    <property type="entry name" value="PCSK9_ProteinaseK-like"/>
</dbReference>
<sequence length="580" mass="61986">MHRHLYALAATAAAWSAAVVSASPIDSAVRQTTLAPLYTPQPPNHDSAGFETDSHVIRDSYIVVLEDHLEPDELAQHQAHVHSLHARHARSLAAAVNGDAPAFQGIRHTYHVGGKKRHHHHADQDRKQLKGYSGHFAEQLVDEIRALKGVKYVERDSIVHTLDVEKDAPWGLARISHRDRLSFSTFKKYEYEHQGGEGVDAYVIDTGVNVDHEELQGRARWGKTIPQDPDQDLNGHGSHVAGTIASKKYGVAKRANVIAVKVLGAGGSGSMSDVVAGVAWAADSAAEQANLKAQGKNPKHKGSVANMSLGGGKSQALDDAVDAAVDDGLHFAVAAGNDNRDACAYSPAASKGAITVGASTLGDERAYFSNFGKCVDIFAPGLNIQSIWNSGNRSINTISGTSMASPHIAGLAAYMLGTEWAEQAAKEEALALRAAAKQSTSFATKFGQIAFGQRALSGKPEDHLLSPKALKKHMIDIASKKKLTGVRDMSRLDDLGVGSPNVLSFNGWTAPKNGDDDSSAPSKKPEGKWRFETAVADVADETASDLMAQIKDEIAALRSEIRAEVDEVAELVKELAEELN</sequence>
<dbReference type="InterPro" id="IPR015500">
    <property type="entry name" value="Peptidase_S8_subtilisin-rel"/>
</dbReference>
<dbReference type="PROSITE" id="PS00138">
    <property type="entry name" value="SUBTILASE_SER"/>
    <property type="match status" value="1"/>
</dbReference>
<evidence type="ECO:0000313" key="13">
    <source>
        <dbReference type="Proteomes" id="UP000237144"/>
    </source>
</evidence>
<dbReference type="InterPro" id="IPR023828">
    <property type="entry name" value="Peptidase_S8_Ser-AS"/>
</dbReference>
<keyword evidence="3 5" id="KW-0378">Hydrolase</keyword>
<dbReference type="GO" id="GO:0006508">
    <property type="term" value="P:proteolysis"/>
    <property type="evidence" value="ECO:0007669"/>
    <property type="project" value="UniProtKB-KW"/>
</dbReference>
<accession>A0A2S5B406</accession>
<dbReference type="SUPFAM" id="SSF52743">
    <property type="entry name" value="Subtilisin-like"/>
    <property type="match status" value="1"/>
</dbReference>
<dbReference type="InterPro" id="IPR050131">
    <property type="entry name" value="Peptidase_S8_subtilisin-like"/>
</dbReference>
<evidence type="ECO:0000256" key="5">
    <source>
        <dbReference type="PROSITE-ProRule" id="PRU01240"/>
    </source>
</evidence>
<feature type="active site" description="Charge relay system" evidence="5">
    <location>
        <position position="205"/>
    </location>
</feature>
<dbReference type="GO" id="GO:0005615">
    <property type="term" value="C:extracellular space"/>
    <property type="evidence" value="ECO:0007669"/>
    <property type="project" value="TreeGrafter"/>
</dbReference>
<dbReference type="Gene3D" id="3.40.50.200">
    <property type="entry name" value="Peptidase S8/S53 domain"/>
    <property type="match status" value="1"/>
</dbReference>
<evidence type="ECO:0000259" key="10">
    <source>
        <dbReference type="Pfam" id="PF00082"/>
    </source>
</evidence>
<evidence type="ECO:0000256" key="9">
    <source>
        <dbReference type="SAM" id="SignalP"/>
    </source>
</evidence>
<proteinExistence type="inferred from homology"/>
<dbReference type="Pfam" id="PF05922">
    <property type="entry name" value="Inhibitor_I9"/>
    <property type="match status" value="1"/>
</dbReference>
<evidence type="ECO:0008006" key="14">
    <source>
        <dbReference type="Google" id="ProtNLM"/>
    </source>
</evidence>
<dbReference type="PROSITE" id="PS00137">
    <property type="entry name" value="SUBTILASE_HIS"/>
    <property type="match status" value="1"/>
</dbReference>
<dbReference type="CDD" id="cd04077">
    <property type="entry name" value="Peptidases_S8_PCSK9_ProteinaseK_like"/>
    <property type="match status" value="1"/>
</dbReference>
<dbReference type="InterPro" id="IPR010259">
    <property type="entry name" value="S8pro/Inhibitor_I9"/>
</dbReference>
<keyword evidence="7" id="KW-0175">Coiled coil</keyword>
<feature type="active site" description="Charge relay system" evidence="5">
    <location>
        <position position="402"/>
    </location>
</feature>
<dbReference type="PANTHER" id="PTHR43806">
    <property type="entry name" value="PEPTIDASE S8"/>
    <property type="match status" value="1"/>
</dbReference>